<dbReference type="PANTHER" id="PTHR48081">
    <property type="entry name" value="AB HYDROLASE SUPERFAMILY PROTEIN C4A8.06C"/>
    <property type="match status" value="1"/>
</dbReference>
<organism evidence="4 5">
    <name type="scientific">Candidatus Aphodomorpha intestinavium</name>
    <dbReference type="NCBI Taxonomy" id="2840672"/>
    <lineage>
        <taxon>Bacteria</taxon>
        <taxon>Bacillati</taxon>
        <taxon>Bacillota</taxon>
        <taxon>Clostridia</taxon>
        <taxon>Eubacteriales</taxon>
        <taxon>Candidatus Aphodomorpha</taxon>
    </lineage>
</organism>
<dbReference type="Gene3D" id="3.40.50.1820">
    <property type="entry name" value="alpha/beta hydrolase"/>
    <property type="match status" value="1"/>
</dbReference>
<evidence type="ECO:0000256" key="2">
    <source>
        <dbReference type="ARBA" id="ARBA00022801"/>
    </source>
</evidence>
<dbReference type="InterPro" id="IPR029058">
    <property type="entry name" value="AB_hydrolase_fold"/>
</dbReference>
<evidence type="ECO:0000259" key="3">
    <source>
        <dbReference type="Pfam" id="PF07859"/>
    </source>
</evidence>
<comment type="caution">
    <text evidence="4">The sequence shown here is derived from an EMBL/GenBank/DDBJ whole genome shotgun (WGS) entry which is preliminary data.</text>
</comment>
<proteinExistence type="inferred from homology"/>
<dbReference type="AlphaFoldDB" id="A0A9D1STI1"/>
<reference evidence="4" key="1">
    <citation type="submission" date="2020-10" db="EMBL/GenBank/DDBJ databases">
        <authorList>
            <person name="Gilroy R."/>
        </authorList>
    </citation>
    <scope>NUCLEOTIDE SEQUENCE</scope>
    <source>
        <strain evidence="4">ChiGjej2B2-16831</strain>
    </source>
</reference>
<evidence type="ECO:0000256" key="1">
    <source>
        <dbReference type="ARBA" id="ARBA00010515"/>
    </source>
</evidence>
<comment type="similarity">
    <text evidence="1">Belongs to the 'GDXG' lipolytic enzyme family.</text>
</comment>
<evidence type="ECO:0000313" key="5">
    <source>
        <dbReference type="Proteomes" id="UP000824128"/>
    </source>
</evidence>
<dbReference type="InterPro" id="IPR050300">
    <property type="entry name" value="GDXG_lipolytic_enzyme"/>
</dbReference>
<dbReference type="EMBL" id="DVNZ01000201">
    <property type="protein sequence ID" value="HIU94765.1"/>
    <property type="molecule type" value="Genomic_DNA"/>
</dbReference>
<dbReference type="PANTHER" id="PTHR48081:SF30">
    <property type="entry name" value="ACETYL-HYDROLASE LIPR-RELATED"/>
    <property type="match status" value="1"/>
</dbReference>
<dbReference type="Pfam" id="PF07859">
    <property type="entry name" value="Abhydrolase_3"/>
    <property type="match status" value="1"/>
</dbReference>
<keyword evidence="2 4" id="KW-0378">Hydrolase</keyword>
<dbReference type="InterPro" id="IPR013094">
    <property type="entry name" value="AB_hydrolase_3"/>
</dbReference>
<dbReference type="SUPFAM" id="SSF53474">
    <property type="entry name" value="alpha/beta-Hydrolases"/>
    <property type="match status" value="1"/>
</dbReference>
<dbReference type="Proteomes" id="UP000824128">
    <property type="component" value="Unassembled WGS sequence"/>
</dbReference>
<sequence>MHIKSKLLRAQMFLLRPLATQPGDFRTARRLQEESGKLMTRHEAAFTPVPLPHCEAELAEPPEAPPAHGVLLYLHGGGYTAGMLEYARGFGSTLAVRTGYPVLYPAYRLAPEDPYPAALDDAEDAYRHLLESGYDAKQVVLAGESAGGGLCFALCLRLRGRGLPLPAGVVAVSPWADLTCGGASYADNAGKDPLLTREELLESAAAYAGGAPLTDPYVSPLYGDLAALPPALLFAGGDELLLDDMRALFARLKEAGCAVRRFVAPEMWHAYVLYGVEEAEPDFVRIGDFVREAFEP</sequence>
<evidence type="ECO:0000313" key="4">
    <source>
        <dbReference type="EMBL" id="HIU94765.1"/>
    </source>
</evidence>
<accession>A0A9D1STI1</accession>
<name>A0A9D1STI1_9FIRM</name>
<reference evidence="4" key="2">
    <citation type="journal article" date="2021" name="PeerJ">
        <title>Extensive microbial diversity within the chicken gut microbiome revealed by metagenomics and culture.</title>
        <authorList>
            <person name="Gilroy R."/>
            <person name="Ravi A."/>
            <person name="Getino M."/>
            <person name="Pursley I."/>
            <person name="Horton D.L."/>
            <person name="Alikhan N.F."/>
            <person name="Baker D."/>
            <person name="Gharbi K."/>
            <person name="Hall N."/>
            <person name="Watson M."/>
            <person name="Adriaenssens E.M."/>
            <person name="Foster-Nyarko E."/>
            <person name="Jarju S."/>
            <person name="Secka A."/>
            <person name="Antonio M."/>
            <person name="Oren A."/>
            <person name="Chaudhuri R.R."/>
            <person name="La Ragione R."/>
            <person name="Hildebrand F."/>
            <person name="Pallen M.J."/>
        </authorList>
    </citation>
    <scope>NUCLEOTIDE SEQUENCE</scope>
    <source>
        <strain evidence="4">ChiGjej2B2-16831</strain>
    </source>
</reference>
<dbReference type="GO" id="GO:0004806">
    <property type="term" value="F:triacylglycerol lipase activity"/>
    <property type="evidence" value="ECO:0007669"/>
    <property type="project" value="TreeGrafter"/>
</dbReference>
<gene>
    <name evidence="4" type="ORF">IAD24_06350</name>
</gene>
<feature type="domain" description="Alpha/beta hydrolase fold-3" evidence="3">
    <location>
        <begin position="71"/>
        <end position="272"/>
    </location>
</feature>
<protein>
    <submittedName>
        <fullName evidence="4">Alpha/beta hydrolase</fullName>
    </submittedName>
</protein>